<feature type="signal peptide" evidence="1">
    <location>
        <begin position="1"/>
        <end position="28"/>
    </location>
</feature>
<protein>
    <submittedName>
        <fullName evidence="2">Putative Sel1 domain protein repeat-containing protein</fullName>
    </submittedName>
</protein>
<dbReference type="PANTHER" id="PTHR11102">
    <property type="entry name" value="SEL-1-LIKE PROTEIN"/>
    <property type="match status" value="1"/>
</dbReference>
<sequence>MRKKILLSLNVICIALWTGLAISSPASTDFLQGLSAFRNGDYEAAIREFRSSAHVGDNQVLKWLGQSYLELARATLKHGGDYRSVIDTGIRDLHPFAEEGKSESEYSLGLLYEFRQNSQEAIRWFRRAAEREHAMAQWTLGSMYRVGKIGGQGVDQDFYEARRWFERAANNGEHLGMESLGRLYAEGKGVAKNYLVAIKWLERAIEKGNRGALVALGSMYEHGKGVPKNEERARELYRKAANLGDYVAKRILEEKPLAEKGNAEAQFWIGERWLGGDGVVEDIDEALRCLEKAAEQGYVSAIRTLGFIYQKGWHAPQDFVLAHKWYNIAASLEDQKSRWDRDEVARLMTPEQIGEAQNLAREWMTSHRKK</sequence>
<evidence type="ECO:0000313" key="2">
    <source>
        <dbReference type="EMBL" id="CBE68066.1"/>
    </source>
</evidence>
<dbReference type="HOGENOM" id="CLU_000288_36_2_0"/>
<dbReference type="eggNOG" id="COG1729">
    <property type="taxonomic scope" value="Bacteria"/>
</dbReference>
<dbReference type="InterPro" id="IPR006597">
    <property type="entry name" value="Sel1-like"/>
</dbReference>
<dbReference type="Pfam" id="PF08238">
    <property type="entry name" value="Sel1"/>
    <property type="match status" value="6"/>
</dbReference>
<dbReference type="Proteomes" id="UP000006898">
    <property type="component" value="Chromosome"/>
</dbReference>
<dbReference type="eggNOG" id="COG0790">
    <property type="taxonomic scope" value="Bacteria"/>
</dbReference>
<dbReference type="EMBL" id="FP565575">
    <property type="protein sequence ID" value="CBE68066.1"/>
    <property type="molecule type" value="Genomic_DNA"/>
</dbReference>
<dbReference type="InterPro" id="IPR050767">
    <property type="entry name" value="Sel1_AlgK"/>
</dbReference>
<dbReference type="PANTHER" id="PTHR11102:SF160">
    <property type="entry name" value="ERAD-ASSOCIATED E3 UBIQUITIN-PROTEIN LIGASE COMPONENT HRD3"/>
    <property type="match status" value="1"/>
</dbReference>
<dbReference type="PATRIC" id="fig|671143.5.peg.880"/>
<dbReference type="SMART" id="SM00671">
    <property type="entry name" value="SEL1"/>
    <property type="match status" value="6"/>
</dbReference>
<keyword evidence="1" id="KW-0732">Signal</keyword>
<name>D5MMW6_METO1</name>
<dbReference type="Gene3D" id="1.25.40.10">
    <property type="entry name" value="Tetratricopeptide repeat domain"/>
    <property type="match status" value="2"/>
</dbReference>
<dbReference type="AlphaFoldDB" id="D5MMW6"/>
<feature type="chain" id="PRO_5003074669" evidence="1">
    <location>
        <begin position="29"/>
        <end position="370"/>
    </location>
</feature>
<dbReference type="KEGG" id="mox:DAMO_1005"/>
<gene>
    <name evidence="2" type="ORF">DAMO_1005</name>
</gene>
<accession>D5MMW6</accession>
<reference evidence="2 3" key="1">
    <citation type="journal article" date="2010" name="Nature">
        <title>Nitrite-driven anaerobic methane oxidation by oxygenic bacteria.</title>
        <authorList>
            <person name="Ettwig K.F."/>
            <person name="Butler M.K."/>
            <person name="Le Paslier D."/>
            <person name="Pelletier E."/>
            <person name="Mangenot S."/>
            <person name="Kuypers M.M.M."/>
            <person name="Schreiber F."/>
            <person name="Dutilh B.E."/>
            <person name="Zedelius J."/>
            <person name="de Beer D."/>
            <person name="Gloerich J."/>
            <person name="Wessels H.J.C.T."/>
            <person name="van Allen T."/>
            <person name="Luesken F."/>
            <person name="Wu M."/>
            <person name="van de Pas-Schoonen K.T."/>
            <person name="Op den Camp H.J.M."/>
            <person name="Janssen-Megens E.M."/>
            <person name="Francoijs K-J."/>
            <person name="Stunnenberg H."/>
            <person name="Weissenbach J."/>
            <person name="Jetten M.S.M."/>
            <person name="Strous M."/>
        </authorList>
    </citation>
    <scope>NUCLEOTIDE SEQUENCE [LARGE SCALE GENOMIC DNA]</scope>
</reference>
<organism evidence="2 3">
    <name type="scientific">Methylomirabilis oxygeniifera</name>
    <dbReference type="NCBI Taxonomy" id="671143"/>
    <lineage>
        <taxon>Bacteria</taxon>
        <taxon>Candidatus Methylomirabilota</taxon>
        <taxon>Candidatus Methylomirabilia</taxon>
        <taxon>Candidatus Methylomirabilales</taxon>
        <taxon>Candidatus Methylomirabilaceae</taxon>
        <taxon>Candidatus Methylomirabilis</taxon>
    </lineage>
</organism>
<dbReference type="STRING" id="671143.DAMO_1005"/>
<dbReference type="SUPFAM" id="SSF81901">
    <property type="entry name" value="HCP-like"/>
    <property type="match status" value="2"/>
</dbReference>
<dbReference type="InterPro" id="IPR011990">
    <property type="entry name" value="TPR-like_helical_dom_sf"/>
</dbReference>
<proteinExistence type="predicted"/>
<evidence type="ECO:0000313" key="3">
    <source>
        <dbReference type="Proteomes" id="UP000006898"/>
    </source>
</evidence>
<evidence type="ECO:0000256" key="1">
    <source>
        <dbReference type="SAM" id="SignalP"/>
    </source>
</evidence>